<dbReference type="Gene3D" id="2.180.10.10">
    <property type="entry name" value="RHS repeat-associated core"/>
    <property type="match status" value="1"/>
</dbReference>
<dbReference type="STRING" id="332977.SAMN05421740_1199"/>
<dbReference type="AlphaFoldDB" id="A0A1H7UMU9"/>
<proteinExistence type="predicted"/>
<dbReference type="InterPro" id="IPR031325">
    <property type="entry name" value="RHS_repeat"/>
</dbReference>
<organism evidence="1 2">
    <name type="scientific">Parapedobacter koreensis</name>
    <dbReference type="NCBI Taxonomy" id="332977"/>
    <lineage>
        <taxon>Bacteria</taxon>
        <taxon>Pseudomonadati</taxon>
        <taxon>Bacteroidota</taxon>
        <taxon>Sphingobacteriia</taxon>
        <taxon>Sphingobacteriales</taxon>
        <taxon>Sphingobacteriaceae</taxon>
        <taxon>Parapedobacter</taxon>
    </lineage>
</organism>
<dbReference type="InterPro" id="IPR006530">
    <property type="entry name" value="YD"/>
</dbReference>
<evidence type="ECO:0000313" key="2">
    <source>
        <dbReference type="Proteomes" id="UP000198916"/>
    </source>
</evidence>
<sequence>MENLKSLAIILATSAAMAIPSPGRAQGPGGNQSLAPRFSLAQPSPEAAAIMKYGNIPVDLYSGVPNIAIPLYTIQLKDFELPITLTYHAGGIKVDEIASNVGLGWTLNYGGMLTSQVHGLSDYEVNGGWLGAPTLPQTGVLRTFWTQFDAYETDPEYLFMKDAAEGVIDTQPDLFYFNLNGKTVRHFFSQSPGSAHTMPFGRFDITSNSIKDGDDVTYTFGQEERTTTNLSYSGYEEIGIGMRPSVQQSAYYISGIATPHGESIAYTYDNYDYSFTNQVSSTRYVHVTSGPTGCPIVPTTKSTNSTSLVNGKRVKTITTSAGVRLTFTYGHVRQDIASGAAAALTGIVVSNTNTGAVLKTITLAYDYYRSCGTTSTDPDCNRLKLVSVHVAGEMPYTFDYNTTALPKRLSFNQDHWGYFNNASNSVLFPTDVPRGFTSGANRNAHNTAVAAGVLLKITYPTGGTTEFQYERNPSSSGLRAARITDSPLVGVPVVRHYQYGPESQYYFPAYYYLFYKDKIEGSTITDCPYYAQSVSSFTPLGNGHAGGAAYSRVREYVDSDTKGYTDYRYSIDGGSGGVSWGYPYAPVVKSFWVEGLLLEKSAYRWDASASGWKPVSREVNTYKTAYGSAATGPNEFTLRGVAIAYRKLPMYGLAARGPEFDVSFYEMHSSWSYPTRKVETFFDPADSTKRKTVDHRYYYDNPNHIQLTRHVINNSLGDSLIVYNRYMQDVQPTWAHLSTPVAERRTIRKTGGTERLVEGEIVSYQNWPGIFPTSYRKLAITSPVAPSSVPLYTGGTPDSRYEQRESYTYNGKLLSSLKKDGITTTYVWGYGGEYVVAEVKNALPADVSGTGFSQSVLTNVTSTEAAKEAELAKIRNHASMKKAEVTTYTFKPSVGMSSKTDATGRRTSYEYDAYGRLVRVKDHFGNVLEDYRYNYRP</sequence>
<dbReference type="Pfam" id="PF05593">
    <property type="entry name" value="RHS_repeat"/>
    <property type="match status" value="1"/>
</dbReference>
<gene>
    <name evidence="1" type="ORF">SAMN05421740_1199</name>
</gene>
<protein>
    <submittedName>
        <fullName evidence="1">YD repeat-containing protein</fullName>
    </submittedName>
</protein>
<name>A0A1H7UMU9_9SPHI</name>
<dbReference type="EMBL" id="FNZR01000019">
    <property type="protein sequence ID" value="SEL98350.1"/>
    <property type="molecule type" value="Genomic_DNA"/>
</dbReference>
<accession>A0A1H7UMU9</accession>
<dbReference type="Proteomes" id="UP000198916">
    <property type="component" value="Unassembled WGS sequence"/>
</dbReference>
<dbReference type="OrthoDB" id="903892at2"/>
<keyword evidence="2" id="KW-1185">Reference proteome</keyword>
<reference evidence="2" key="1">
    <citation type="submission" date="2016-10" db="EMBL/GenBank/DDBJ databases">
        <authorList>
            <person name="Varghese N."/>
            <person name="Submissions S."/>
        </authorList>
    </citation>
    <scope>NUCLEOTIDE SEQUENCE [LARGE SCALE GENOMIC DNA]</scope>
    <source>
        <strain evidence="2">Jip14</strain>
    </source>
</reference>
<dbReference type="NCBIfam" id="TIGR01643">
    <property type="entry name" value="YD_repeat_2x"/>
    <property type="match status" value="1"/>
</dbReference>
<evidence type="ECO:0000313" key="1">
    <source>
        <dbReference type="EMBL" id="SEL98350.1"/>
    </source>
</evidence>